<dbReference type="EMBL" id="CP035467">
    <property type="protein sequence ID" value="QCW80848.1"/>
    <property type="molecule type" value="Genomic_DNA"/>
</dbReference>
<dbReference type="Proteomes" id="UP000305881">
    <property type="component" value="Chromosome"/>
</dbReference>
<dbReference type="OrthoDB" id="8001376at2"/>
<name>A0A4P9UIJ4_METBY</name>
<dbReference type="KEGG" id="mbur:EQU24_00185"/>
<evidence type="ECO:0000313" key="1">
    <source>
        <dbReference type="EMBL" id="QCW80848.1"/>
    </source>
</evidence>
<gene>
    <name evidence="1" type="ORF">EQU24_00185</name>
</gene>
<dbReference type="RefSeq" id="WP_017841440.1">
    <property type="nucleotide sequence ID" value="NZ_CP035467.1"/>
</dbReference>
<dbReference type="AlphaFoldDB" id="A0A4P9UIJ4"/>
<organism evidence="1 2">
    <name type="scientific">Methylotuvimicrobium buryatense</name>
    <name type="common">Methylomicrobium buryatense</name>
    <dbReference type="NCBI Taxonomy" id="95641"/>
    <lineage>
        <taxon>Bacteria</taxon>
        <taxon>Pseudomonadati</taxon>
        <taxon>Pseudomonadota</taxon>
        <taxon>Gammaproteobacteria</taxon>
        <taxon>Methylococcales</taxon>
        <taxon>Methylococcaceae</taxon>
        <taxon>Methylotuvimicrobium</taxon>
    </lineage>
</organism>
<proteinExistence type="predicted"/>
<protein>
    <recommendedName>
        <fullName evidence="3">ISAs1 family transposase</fullName>
    </recommendedName>
</protein>
<reference evidence="2" key="1">
    <citation type="journal article" date="2019" name="J. Bacteriol.">
        <title>A Mutagenic Screen Identifies a TonB-Dependent Receptor Required for the Lanthanide Metal Switch in the Type I Methanotroph 'Methylotuvimicrobium buryatense' 5GB1C.</title>
        <authorList>
            <person name="Groom J.D."/>
            <person name="Ford S.M."/>
            <person name="Pesesky M.W."/>
            <person name="Lidstrom M.E."/>
        </authorList>
    </citation>
    <scope>NUCLEOTIDE SEQUENCE [LARGE SCALE GENOMIC DNA]</scope>
    <source>
        <strain evidence="2">5GB1C</strain>
    </source>
</reference>
<keyword evidence="2" id="KW-1185">Reference proteome</keyword>
<evidence type="ECO:0008006" key="3">
    <source>
        <dbReference type="Google" id="ProtNLM"/>
    </source>
</evidence>
<accession>A0A4P9UIJ4</accession>
<sequence length="110" mass="12799">MAYGLTSHSPMSANAEQVLKFNRDHWGVESHHYLLDWNWNEDRCRISKGHGPENITCLRRFAAGLIKSMSKDSVAATIEKLARNVRRVFDYLRMTENSRKVILRHQSQDV</sequence>
<evidence type="ECO:0000313" key="2">
    <source>
        <dbReference type="Proteomes" id="UP000305881"/>
    </source>
</evidence>
<dbReference type="STRING" id="675511.GCA_000341735_02963"/>